<proteinExistence type="predicted"/>
<dbReference type="PANTHER" id="PTHR14614">
    <property type="entry name" value="HEPATOCELLULAR CARCINOMA-ASSOCIATED ANTIGEN"/>
    <property type="match status" value="1"/>
</dbReference>
<dbReference type="SUPFAM" id="SSF53335">
    <property type="entry name" value="S-adenosyl-L-methionine-dependent methyltransferases"/>
    <property type="match status" value="1"/>
</dbReference>
<evidence type="ECO:0000313" key="2">
    <source>
        <dbReference type="EMBL" id="GMI27542.1"/>
    </source>
</evidence>
<dbReference type="InterPro" id="IPR019410">
    <property type="entry name" value="Methyltransf_16"/>
</dbReference>
<protein>
    <recommendedName>
        <fullName evidence="4">Methyltransferase-domain-containing protein</fullName>
    </recommendedName>
</protein>
<dbReference type="Pfam" id="PF10294">
    <property type="entry name" value="Methyltransf_16"/>
    <property type="match status" value="1"/>
</dbReference>
<evidence type="ECO:0008006" key="4">
    <source>
        <dbReference type="Google" id="ProtNLM"/>
    </source>
</evidence>
<evidence type="ECO:0000256" key="1">
    <source>
        <dbReference type="SAM" id="MobiDB-lite"/>
    </source>
</evidence>
<dbReference type="PANTHER" id="PTHR14614:SF123">
    <property type="entry name" value="OS04G0645500 PROTEIN"/>
    <property type="match status" value="1"/>
</dbReference>
<sequence>MSPSPYLSVTSNFTSEASVETSLTLSYSPPSSAPSTLSVSTTLPESEISPLFSGTAWAGTRLWYSAVDSISYLHDSGLLSSLPAEPAILELGAGLGIPGMCLARHYAASPKPVVLTDLPEILSQLQANVASNFPAPSPVSAAALDWSVPGVDALLKSLSLPSFDLLLSTDCVYAPLYGKSYVPLAECIAHLLALNPEAVSVNVIERRAADEVEEFRKLLEAKGLSVEVVERGGGYRGDGVGEIPEEPENSGSSKGDDEEPRGKVQVYLARNPKR</sequence>
<dbReference type="Proteomes" id="UP001165060">
    <property type="component" value="Unassembled WGS sequence"/>
</dbReference>
<evidence type="ECO:0000313" key="3">
    <source>
        <dbReference type="Proteomes" id="UP001165060"/>
    </source>
</evidence>
<accession>A0ABQ6MKJ1</accession>
<comment type="caution">
    <text evidence="2">The sequence shown here is derived from an EMBL/GenBank/DDBJ whole genome shotgun (WGS) entry which is preliminary data.</text>
</comment>
<keyword evidence="3" id="KW-1185">Reference proteome</keyword>
<dbReference type="InterPro" id="IPR029063">
    <property type="entry name" value="SAM-dependent_MTases_sf"/>
</dbReference>
<gene>
    <name evidence="2" type="ORF">TeGR_g13134</name>
</gene>
<dbReference type="EMBL" id="BRYB01000313">
    <property type="protein sequence ID" value="GMI27542.1"/>
    <property type="molecule type" value="Genomic_DNA"/>
</dbReference>
<dbReference type="Gene3D" id="3.40.50.150">
    <property type="entry name" value="Vaccinia Virus protein VP39"/>
    <property type="match status" value="1"/>
</dbReference>
<feature type="region of interest" description="Disordered" evidence="1">
    <location>
        <begin position="232"/>
        <end position="274"/>
    </location>
</feature>
<organism evidence="2 3">
    <name type="scientific">Tetraparma gracilis</name>
    <dbReference type="NCBI Taxonomy" id="2962635"/>
    <lineage>
        <taxon>Eukaryota</taxon>
        <taxon>Sar</taxon>
        <taxon>Stramenopiles</taxon>
        <taxon>Ochrophyta</taxon>
        <taxon>Bolidophyceae</taxon>
        <taxon>Parmales</taxon>
        <taxon>Triparmaceae</taxon>
        <taxon>Tetraparma</taxon>
    </lineage>
</organism>
<reference evidence="2 3" key="1">
    <citation type="journal article" date="2023" name="Commun. Biol.">
        <title>Genome analysis of Parmales, the sister group of diatoms, reveals the evolutionary specialization of diatoms from phago-mixotrophs to photoautotrophs.</title>
        <authorList>
            <person name="Ban H."/>
            <person name="Sato S."/>
            <person name="Yoshikawa S."/>
            <person name="Yamada K."/>
            <person name="Nakamura Y."/>
            <person name="Ichinomiya M."/>
            <person name="Sato N."/>
            <person name="Blanc-Mathieu R."/>
            <person name="Endo H."/>
            <person name="Kuwata A."/>
            <person name="Ogata H."/>
        </authorList>
    </citation>
    <scope>NUCLEOTIDE SEQUENCE [LARGE SCALE GENOMIC DNA]</scope>
</reference>
<name>A0ABQ6MKJ1_9STRA</name>